<dbReference type="AlphaFoldDB" id="D4CXS2"/>
<dbReference type="RefSeq" id="WP_005975026.1">
    <property type="nucleotide sequence ID" value="NZ_GG665898.1"/>
</dbReference>
<dbReference type="STRING" id="546275.FUSPEROL_02179"/>
<evidence type="ECO:0000313" key="2">
    <source>
        <dbReference type="Proteomes" id="UP000003748"/>
    </source>
</evidence>
<sequence>MKKVKFVDEFLFNSFEELLLMQNKYLLNDIKDTFFFRIINYKDGTFKLKVFSEEL</sequence>
<proteinExistence type="predicted"/>
<comment type="caution">
    <text evidence="1">The sequence shown here is derived from an EMBL/GenBank/DDBJ whole genome shotgun (WGS) entry which is preliminary data.</text>
</comment>
<name>D4CXS2_9FUSO</name>
<accession>D4CXS2</accession>
<evidence type="ECO:0000313" key="1">
    <source>
        <dbReference type="EMBL" id="EFE85821.1"/>
    </source>
</evidence>
<gene>
    <name evidence="1" type="ORF">FUSPEROL_02179</name>
</gene>
<dbReference type="EMBL" id="ACJY01000101">
    <property type="protein sequence ID" value="EFE85821.1"/>
    <property type="molecule type" value="Genomic_DNA"/>
</dbReference>
<dbReference type="GeneID" id="78420843"/>
<dbReference type="HOGENOM" id="CLU_3025746_0_0_0"/>
<dbReference type="Proteomes" id="UP000003748">
    <property type="component" value="Unassembled WGS sequence"/>
</dbReference>
<organism evidence="1 2">
    <name type="scientific">Fusobacterium periodonticum ATCC 33693</name>
    <dbReference type="NCBI Taxonomy" id="546275"/>
    <lineage>
        <taxon>Bacteria</taxon>
        <taxon>Fusobacteriati</taxon>
        <taxon>Fusobacteriota</taxon>
        <taxon>Fusobacteriia</taxon>
        <taxon>Fusobacteriales</taxon>
        <taxon>Fusobacteriaceae</taxon>
        <taxon>Fusobacterium</taxon>
    </lineage>
</organism>
<reference evidence="1 2" key="1">
    <citation type="submission" date="2010-02" db="EMBL/GenBank/DDBJ databases">
        <authorList>
            <person name="Weinstock G."/>
            <person name="Sodergren E."/>
            <person name="Clifton S."/>
            <person name="Fulton L."/>
            <person name="Fulton B."/>
            <person name="Courtney L."/>
            <person name="Fronick C."/>
            <person name="Harrison M."/>
            <person name="Strong C."/>
            <person name="Farmer C."/>
            <person name="Delahaunty K."/>
            <person name="Markovic C."/>
            <person name="Hall O."/>
            <person name="Minx P."/>
            <person name="Tomlinson C."/>
            <person name="Mitreva M."/>
            <person name="Nelson J."/>
            <person name="Hou S."/>
            <person name="Wollam A."/>
            <person name="Pepin K.H."/>
            <person name="Johnson M."/>
            <person name="Bhonagiri V."/>
            <person name="Zhang X."/>
            <person name="Suruliraj S."/>
            <person name="Warren W."/>
            <person name="Chinwalla A."/>
            <person name="Mardis E.R."/>
            <person name="Wilson R.K."/>
        </authorList>
    </citation>
    <scope>NUCLEOTIDE SEQUENCE [LARGE SCALE GENOMIC DNA]</scope>
    <source>
        <strain evidence="1 2">ATCC 33693</strain>
    </source>
</reference>
<protein>
    <submittedName>
        <fullName evidence="1">Uncharacterized protein</fullName>
    </submittedName>
</protein>